<feature type="non-terminal residue" evidence="6">
    <location>
        <position position="50"/>
    </location>
</feature>
<dbReference type="Pfam" id="PF02040">
    <property type="entry name" value="ArsB"/>
    <property type="match status" value="1"/>
</dbReference>
<dbReference type="InterPro" id="IPR000802">
    <property type="entry name" value="Arsenical_pump_ArsB"/>
</dbReference>
<evidence type="ECO:0000256" key="2">
    <source>
        <dbReference type="ARBA" id="ARBA00022475"/>
    </source>
</evidence>
<comment type="subcellular location">
    <subcellularLocation>
        <location evidence="1">Cell membrane</location>
        <topology evidence="1">Multi-pass membrane protein</topology>
    </subcellularLocation>
</comment>
<proteinExistence type="predicted"/>
<comment type="caution">
    <text evidence="6">The sequence shown here is derived from an EMBL/GenBank/DDBJ whole genome shotgun (WGS) entry which is preliminary data.</text>
</comment>
<name>A0A8T3LGL8_ECOLX</name>
<evidence type="ECO:0000313" key="7">
    <source>
        <dbReference type="Proteomes" id="UP000523197"/>
    </source>
</evidence>
<organism evidence="6 7">
    <name type="scientific">Escherichia coli</name>
    <dbReference type="NCBI Taxonomy" id="562"/>
    <lineage>
        <taxon>Bacteria</taxon>
        <taxon>Pseudomonadati</taxon>
        <taxon>Pseudomonadota</taxon>
        <taxon>Gammaproteobacteria</taxon>
        <taxon>Enterobacterales</taxon>
        <taxon>Enterobacteriaceae</taxon>
        <taxon>Escherichia</taxon>
    </lineage>
</organism>
<protein>
    <submittedName>
        <fullName evidence="6">Arsenical efflux pump membrane protein ArsB</fullName>
    </submittedName>
</protein>
<evidence type="ECO:0000256" key="1">
    <source>
        <dbReference type="ARBA" id="ARBA00004651"/>
    </source>
</evidence>
<keyword evidence="5" id="KW-0472">Membrane</keyword>
<dbReference type="EMBL" id="JABFNF010000989">
    <property type="protein sequence ID" value="MBA1890280.1"/>
    <property type="molecule type" value="Genomic_DNA"/>
</dbReference>
<sequence length="50" mass="5163">MLLAGAIFVLTIVLVIWQPKGLGIGWSATLGAVLALVTGVVHPGDIPVVW</sequence>
<dbReference type="AlphaFoldDB" id="A0A8T3LGL8"/>
<dbReference type="Proteomes" id="UP000523197">
    <property type="component" value="Unassembled WGS sequence"/>
</dbReference>
<gene>
    <name evidence="6" type="ORF">HLX92_29685</name>
</gene>
<keyword evidence="4" id="KW-1133">Transmembrane helix</keyword>
<dbReference type="RefSeq" id="WP_282916230.1">
    <property type="nucleotide sequence ID" value="NZ_JABFNF010000989.1"/>
</dbReference>
<evidence type="ECO:0000256" key="4">
    <source>
        <dbReference type="ARBA" id="ARBA00022989"/>
    </source>
</evidence>
<dbReference type="GO" id="GO:0005886">
    <property type="term" value="C:plasma membrane"/>
    <property type="evidence" value="ECO:0007669"/>
    <property type="project" value="UniProtKB-SubCell"/>
</dbReference>
<evidence type="ECO:0000256" key="5">
    <source>
        <dbReference type="ARBA" id="ARBA00023136"/>
    </source>
</evidence>
<keyword evidence="2" id="KW-1003">Cell membrane</keyword>
<reference evidence="6 7" key="1">
    <citation type="submission" date="2020-05" db="EMBL/GenBank/DDBJ databases">
        <title>Epidemiological investigations into extended-spectrum beta-lactam resistant Escherichia coli ST457 carried by Australian Silver gulls identified clonal lineages that cause ExPEC disease.</title>
        <authorList>
            <person name="Nesporova K."/>
            <person name="Wyrsch E.R."/>
            <person name="Valcek A."/>
            <person name="Bitar I."/>
            <person name="Chaw K."/>
            <person name="Harris P."/>
            <person name="Hrabak J."/>
            <person name="Djordjevic S.P."/>
            <person name="Dolejska M."/>
        </authorList>
    </citation>
    <scope>NUCLEOTIDE SEQUENCE [LARGE SCALE GENOMIC DNA]</scope>
    <source>
        <strain evidence="6 7">CE1966</strain>
    </source>
</reference>
<dbReference type="GO" id="GO:0015105">
    <property type="term" value="F:arsenite transmembrane transporter activity"/>
    <property type="evidence" value="ECO:0007669"/>
    <property type="project" value="InterPro"/>
</dbReference>
<evidence type="ECO:0000256" key="3">
    <source>
        <dbReference type="ARBA" id="ARBA00022692"/>
    </source>
</evidence>
<accession>A0A8T3LGL8</accession>
<evidence type="ECO:0000313" key="6">
    <source>
        <dbReference type="EMBL" id="MBA1890280.1"/>
    </source>
</evidence>
<keyword evidence="3" id="KW-0812">Transmembrane</keyword>